<feature type="transmembrane region" description="Helical" evidence="1">
    <location>
        <begin position="35"/>
        <end position="56"/>
    </location>
</feature>
<name>A0A0F9N283_9ZZZZ</name>
<dbReference type="Pfam" id="PF02517">
    <property type="entry name" value="Rce1-like"/>
    <property type="match status" value="1"/>
</dbReference>
<accession>A0A0F9N283</accession>
<dbReference type="GO" id="GO:0080120">
    <property type="term" value="P:CAAX-box protein maturation"/>
    <property type="evidence" value="ECO:0007669"/>
    <property type="project" value="UniProtKB-ARBA"/>
</dbReference>
<dbReference type="EMBL" id="LAZR01004069">
    <property type="protein sequence ID" value="KKN12079.1"/>
    <property type="molecule type" value="Genomic_DNA"/>
</dbReference>
<feature type="domain" description="CAAX prenyl protease 2/Lysostaphin resistance protein A-like" evidence="2">
    <location>
        <begin position="35"/>
        <end position="129"/>
    </location>
</feature>
<evidence type="ECO:0000313" key="3">
    <source>
        <dbReference type="EMBL" id="KKN12079.1"/>
    </source>
</evidence>
<reference evidence="3" key="1">
    <citation type="journal article" date="2015" name="Nature">
        <title>Complex archaea that bridge the gap between prokaryotes and eukaryotes.</title>
        <authorList>
            <person name="Spang A."/>
            <person name="Saw J.H."/>
            <person name="Jorgensen S.L."/>
            <person name="Zaremba-Niedzwiedzka K."/>
            <person name="Martijn J."/>
            <person name="Lind A.E."/>
            <person name="van Eijk R."/>
            <person name="Schleper C."/>
            <person name="Guy L."/>
            <person name="Ettema T.J."/>
        </authorList>
    </citation>
    <scope>NUCLEOTIDE SEQUENCE</scope>
</reference>
<dbReference type="AlphaFoldDB" id="A0A0F9N283"/>
<keyword evidence="1" id="KW-0472">Membrane</keyword>
<dbReference type="InterPro" id="IPR003675">
    <property type="entry name" value="Rce1/LyrA-like_dom"/>
</dbReference>
<comment type="caution">
    <text evidence="3">The sequence shown here is derived from an EMBL/GenBank/DDBJ whole genome shotgun (WGS) entry which is preliminary data.</text>
</comment>
<gene>
    <name evidence="3" type="ORF">LCGC14_1020020</name>
</gene>
<feature type="transmembrane region" description="Helical" evidence="1">
    <location>
        <begin position="108"/>
        <end position="135"/>
    </location>
</feature>
<protein>
    <recommendedName>
        <fullName evidence="2">CAAX prenyl protease 2/Lysostaphin resistance protein A-like domain-containing protein</fullName>
    </recommendedName>
</protein>
<keyword evidence="1" id="KW-0812">Transmembrane</keyword>
<feature type="transmembrane region" description="Helical" evidence="1">
    <location>
        <begin position="68"/>
        <end position="88"/>
    </location>
</feature>
<keyword evidence="1" id="KW-1133">Transmembrane helix</keyword>
<organism evidence="3">
    <name type="scientific">marine sediment metagenome</name>
    <dbReference type="NCBI Taxonomy" id="412755"/>
    <lineage>
        <taxon>unclassified sequences</taxon>
        <taxon>metagenomes</taxon>
        <taxon>ecological metagenomes</taxon>
    </lineage>
</organism>
<sequence length="152" mass="18179">SIGELIDVFGLTKENLDIIKKHDVIDALIEKRSRLAIIFLFLITMIMEELIFRNYLINFFIRTLKLHVILGIFISSLAFSFYHIHIWFNYKDLRIFVIYFINSFLLGLFNGIMFLTLGLITCIIIHTSLAFLFYYNLYKRYFKEEKIQSSRI</sequence>
<evidence type="ECO:0000256" key="1">
    <source>
        <dbReference type="SAM" id="Phobius"/>
    </source>
</evidence>
<dbReference type="GO" id="GO:0004175">
    <property type="term" value="F:endopeptidase activity"/>
    <property type="evidence" value="ECO:0007669"/>
    <property type="project" value="UniProtKB-ARBA"/>
</dbReference>
<proteinExistence type="predicted"/>
<feature type="non-terminal residue" evidence="3">
    <location>
        <position position="1"/>
    </location>
</feature>
<evidence type="ECO:0000259" key="2">
    <source>
        <dbReference type="Pfam" id="PF02517"/>
    </source>
</evidence>